<keyword evidence="2" id="KW-1185">Reference proteome</keyword>
<evidence type="ECO:0000313" key="2">
    <source>
        <dbReference type="Proteomes" id="UP000275846"/>
    </source>
</evidence>
<dbReference type="EMBL" id="UYSU01001527">
    <property type="protein sequence ID" value="VDL86940.1"/>
    <property type="molecule type" value="Genomic_DNA"/>
</dbReference>
<gene>
    <name evidence="1" type="ORF">SSLN_LOCUS1105</name>
</gene>
<dbReference type="Proteomes" id="UP000275846">
    <property type="component" value="Unassembled WGS sequence"/>
</dbReference>
<organism evidence="1 2">
    <name type="scientific">Schistocephalus solidus</name>
    <name type="common">Tapeworm</name>
    <dbReference type="NCBI Taxonomy" id="70667"/>
    <lineage>
        <taxon>Eukaryota</taxon>
        <taxon>Metazoa</taxon>
        <taxon>Spiralia</taxon>
        <taxon>Lophotrochozoa</taxon>
        <taxon>Platyhelminthes</taxon>
        <taxon>Cestoda</taxon>
        <taxon>Eucestoda</taxon>
        <taxon>Diphyllobothriidea</taxon>
        <taxon>Diphyllobothriidae</taxon>
        <taxon>Schistocephalus</taxon>
    </lineage>
</organism>
<accession>A0A3P7BNQ3</accession>
<dbReference type="AlphaFoldDB" id="A0A3P7BNQ3"/>
<dbReference type="OrthoDB" id="6269371at2759"/>
<protein>
    <submittedName>
        <fullName evidence="1">Uncharacterized protein</fullName>
    </submittedName>
</protein>
<evidence type="ECO:0000313" key="1">
    <source>
        <dbReference type="EMBL" id="VDL86940.1"/>
    </source>
</evidence>
<sequence length="39" mass="4360">MPHPGVDAENSGLLQDFRVWYPVLPAQFQYSAEAAELVI</sequence>
<name>A0A3P7BNQ3_SCHSO</name>
<reference evidence="1 2" key="1">
    <citation type="submission" date="2018-11" db="EMBL/GenBank/DDBJ databases">
        <authorList>
            <consortium name="Pathogen Informatics"/>
        </authorList>
    </citation>
    <scope>NUCLEOTIDE SEQUENCE [LARGE SCALE GENOMIC DNA]</scope>
    <source>
        <strain evidence="1 2">NST_G2</strain>
    </source>
</reference>
<proteinExistence type="predicted"/>